<proteinExistence type="predicted"/>
<evidence type="ECO:0000256" key="1">
    <source>
        <dbReference type="SAM" id="Phobius"/>
    </source>
</evidence>
<dbReference type="AlphaFoldDB" id="A0A173MQ31"/>
<reference evidence="3" key="1">
    <citation type="submission" date="2017-01" db="EMBL/GenBank/DDBJ databases">
        <authorList>
            <person name="Varghese N."/>
            <person name="Submissions S."/>
        </authorList>
    </citation>
    <scope>NUCLEOTIDE SEQUENCE [LARGE SCALE GENOMIC DNA]</scope>
    <source>
        <strain evidence="3">DSM 21054</strain>
    </source>
</reference>
<feature type="transmembrane region" description="Helical" evidence="1">
    <location>
        <begin position="104"/>
        <end position="129"/>
    </location>
</feature>
<name>A0A173MQ31_9BACT</name>
<gene>
    <name evidence="2" type="ORF">SAMN05421788_101997</name>
</gene>
<evidence type="ECO:0000313" key="3">
    <source>
        <dbReference type="Proteomes" id="UP000186917"/>
    </source>
</evidence>
<keyword evidence="3" id="KW-1185">Reference proteome</keyword>
<protein>
    <submittedName>
        <fullName evidence="2">Uncharacterized protein</fullName>
    </submittedName>
</protein>
<accession>A0A173MQ31</accession>
<dbReference type="OrthoDB" id="952577at2"/>
<dbReference type="Proteomes" id="UP000186917">
    <property type="component" value="Unassembled WGS sequence"/>
</dbReference>
<dbReference type="EMBL" id="FTOR01000001">
    <property type="protein sequence ID" value="SIS75214.1"/>
    <property type="molecule type" value="Genomic_DNA"/>
</dbReference>
<evidence type="ECO:0000313" key="2">
    <source>
        <dbReference type="EMBL" id="SIS75214.1"/>
    </source>
</evidence>
<keyword evidence="1" id="KW-0812">Transmembrane</keyword>
<keyword evidence="1" id="KW-1133">Transmembrane helix</keyword>
<keyword evidence="1" id="KW-0472">Membrane</keyword>
<sequence length="130" mass="15229">MKQYIESGVVEAYVLNMLNLEERHQFEQLLTQHPELRVELLRAEIVLEPFHANEPPPPAVKAWIMDQVYRRLPRKAGKEYAKQRSHVVELQHSGQVKLSRNLRLVLIILGVFVIIYFIITVILICLSYLK</sequence>
<dbReference type="STRING" id="477680.SAMN05421788_101997"/>
<dbReference type="KEGG" id="fln:FLA_5610"/>
<dbReference type="RefSeq" id="WP_076376225.1">
    <property type="nucleotide sequence ID" value="NZ_AP017422.1"/>
</dbReference>
<organism evidence="2 3">
    <name type="scientific">Filimonas lacunae</name>
    <dbReference type="NCBI Taxonomy" id="477680"/>
    <lineage>
        <taxon>Bacteria</taxon>
        <taxon>Pseudomonadati</taxon>
        <taxon>Bacteroidota</taxon>
        <taxon>Chitinophagia</taxon>
        <taxon>Chitinophagales</taxon>
        <taxon>Chitinophagaceae</taxon>
        <taxon>Filimonas</taxon>
    </lineage>
</organism>